<evidence type="ECO:0000256" key="6">
    <source>
        <dbReference type="ARBA" id="ARBA00022777"/>
    </source>
</evidence>
<protein>
    <recommendedName>
        <fullName evidence="3">Polynucleotide 5'-hydroxyl-kinase GRC3</fullName>
    </recommendedName>
    <alternativeName>
        <fullName evidence="2">Polynucleotide 5'-hydroxyl-kinase grc3</fullName>
    </alternativeName>
</protein>
<feature type="compositionally biased region" description="Pro residues" evidence="8">
    <location>
        <begin position="68"/>
        <end position="89"/>
    </location>
</feature>
<dbReference type="PANTHER" id="PTHR12755:SF3">
    <property type="entry name" value="POLYNUCLEOTIDE 5'-HYDROXYL-KINASE NOL9"/>
    <property type="match status" value="1"/>
</dbReference>
<dbReference type="STRING" id="77020.A0A0M8MP44"/>
<dbReference type="InterPro" id="IPR032319">
    <property type="entry name" value="CLP1_P"/>
</dbReference>
<accession>A0A0M8MP44</accession>
<dbReference type="PROSITE" id="PS51318">
    <property type="entry name" value="TAT"/>
    <property type="match status" value="1"/>
</dbReference>
<gene>
    <name evidence="10" type="ORF">Malapachy_3112</name>
</gene>
<organism evidence="10 11">
    <name type="scientific">Malassezia pachydermatis</name>
    <dbReference type="NCBI Taxonomy" id="77020"/>
    <lineage>
        <taxon>Eukaryota</taxon>
        <taxon>Fungi</taxon>
        <taxon>Dikarya</taxon>
        <taxon>Basidiomycota</taxon>
        <taxon>Ustilaginomycotina</taxon>
        <taxon>Malasseziomycetes</taxon>
        <taxon>Malasseziales</taxon>
        <taxon>Malasseziaceae</taxon>
        <taxon>Malassezia</taxon>
    </lineage>
</organism>
<keyword evidence="7" id="KW-0067">ATP-binding</keyword>
<dbReference type="RefSeq" id="XP_017994038.1">
    <property type="nucleotide sequence ID" value="XM_018137590.1"/>
</dbReference>
<evidence type="ECO:0000313" key="10">
    <source>
        <dbReference type="EMBL" id="KOS16406.1"/>
    </source>
</evidence>
<dbReference type="InterPro" id="IPR006311">
    <property type="entry name" value="TAT_signal"/>
</dbReference>
<keyword evidence="4" id="KW-0808">Transferase</keyword>
<dbReference type="OrthoDB" id="2405412at2759"/>
<keyword evidence="5" id="KW-0547">Nucleotide-binding</keyword>
<evidence type="ECO:0000256" key="8">
    <source>
        <dbReference type="SAM" id="MobiDB-lite"/>
    </source>
</evidence>
<dbReference type="InterPro" id="IPR027417">
    <property type="entry name" value="P-loop_NTPase"/>
</dbReference>
<dbReference type="GO" id="GO:0051731">
    <property type="term" value="F:polynucleotide 5'-hydroxyl-kinase activity"/>
    <property type="evidence" value="ECO:0007669"/>
    <property type="project" value="InterPro"/>
</dbReference>
<dbReference type="GO" id="GO:0005524">
    <property type="term" value="F:ATP binding"/>
    <property type="evidence" value="ECO:0007669"/>
    <property type="project" value="UniProtKB-KW"/>
</dbReference>
<evidence type="ECO:0000256" key="4">
    <source>
        <dbReference type="ARBA" id="ARBA00022679"/>
    </source>
</evidence>
<proteinExistence type="inferred from homology"/>
<dbReference type="Gene3D" id="3.40.50.300">
    <property type="entry name" value="P-loop containing nucleotide triphosphate hydrolases"/>
    <property type="match status" value="1"/>
</dbReference>
<reference evidence="10 11" key="1">
    <citation type="submission" date="2015-07" db="EMBL/GenBank/DDBJ databases">
        <title>Draft Genome Sequence of Malassezia furfur CBS1878 and Malassezia pachydermatis CBS1879.</title>
        <authorList>
            <person name="Triana S."/>
            <person name="Ohm R."/>
            <person name="Gonzalez A."/>
            <person name="DeCock H."/>
            <person name="Restrepo S."/>
            <person name="Celis A."/>
        </authorList>
    </citation>
    <scope>NUCLEOTIDE SEQUENCE [LARGE SCALE GENOMIC DNA]</scope>
    <source>
        <strain evidence="10 11">CBS 1879</strain>
    </source>
</reference>
<dbReference type="Proteomes" id="UP000037751">
    <property type="component" value="Unassembled WGS sequence"/>
</dbReference>
<feature type="region of interest" description="Disordered" evidence="8">
    <location>
        <begin position="1"/>
        <end position="92"/>
    </location>
</feature>
<feature type="compositionally biased region" description="Basic residues" evidence="8">
    <location>
        <begin position="54"/>
        <end position="63"/>
    </location>
</feature>
<evidence type="ECO:0000259" key="9">
    <source>
        <dbReference type="Pfam" id="PF16575"/>
    </source>
</evidence>
<keyword evidence="11" id="KW-1185">Reference proteome</keyword>
<sequence>MSAPRRSALAVRREKAAAAAAAAAAPTVAATATPSMPASSSTTPWPDAAPSSRPKPKRARASKSRNSPAPPPSAAPATTLPPPMPPAQPEVPTERQLRYLHVQHDAAQFQWNDTSLTCTLQSHEGVVLRGVCTLHVVRGSVRAAGAVLTSASLPMPVWAPDVAPAVDVVALADDTCLRIENAAPGIEQIGRVCPLAGADPFAQLHALPRLTFHLVSDLTEPALRTPMEWRDTMTQLCEAASPIVLLRGTKNTGKSTFARLLLHTLATASSQVPRFVAWLDMDIGQPEFGPPGMLSLHVWDTQREACVAAPAWCSARVPVRAHYLGDVSPRDDPAHYVAAVADLVEFFRTELQYTTHASQVQTHLGVPPTLCDPTPTARSRQEQRMPLLINTHGWLKGLGLDLVQQVTALVQPSHIVDLGDVPLHGAYATLPAYADTAEGRAAGPSRRRINAAEARTLSLLSYLHMTQLPRPGIAMSVAAWDFTPLVASPPWIVDVHEGLAAGIGCLERRASVDPPLRLLALNGAMVAIVQAPAMPMEESTTAATPSDVWPTAWQRGAALVAPSSLAPAYGLALVRSLDREKGHVHLLTPLSGTYLADRMQVHGMPLGLVQGAMELPFWGALDADAYADVMQYRRDAPAARLAGVLRQHVPYLQWPADLVPGDAVSLHTEPLGARPRKVRRNLMRRRYNAGGGGGA</sequence>
<dbReference type="GeneID" id="28729466"/>
<dbReference type="InterPro" id="IPR045116">
    <property type="entry name" value="Clp1/Grc3"/>
</dbReference>
<name>A0A0M8MP44_9BASI</name>
<dbReference type="Pfam" id="PF16575">
    <property type="entry name" value="CLP1_P"/>
    <property type="match status" value="2"/>
</dbReference>
<evidence type="ECO:0000256" key="2">
    <source>
        <dbReference type="ARBA" id="ARBA00018706"/>
    </source>
</evidence>
<evidence type="ECO:0000313" key="11">
    <source>
        <dbReference type="Proteomes" id="UP000037751"/>
    </source>
</evidence>
<dbReference type="AlphaFoldDB" id="A0A0M8MP44"/>
<dbReference type="VEuPathDB" id="FungiDB:Malapachy_3112"/>
<dbReference type="PANTHER" id="PTHR12755">
    <property type="entry name" value="CLEAVAGE/POLYADENYLATION FACTOR IA SUBUNIT CLP1P"/>
    <property type="match status" value="1"/>
</dbReference>
<comment type="caution">
    <text evidence="10">The sequence shown here is derived from an EMBL/GenBank/DDBJ whole genome shotgun (WGS) entry which is preliminary data.</text>
</comment>
<evidence type="ECO:0000256" key="5">
    <source>
        <dbReference type="ARBA" id="ARBA00022741"/>
    </source>
</evidence>
<evidence type="ECO:0000256" key="3">
    <source>
        <dbReference type="ARBA" id="ARBA00019824"/>
    </source>
</evidence>
<comment type="similarity">
    <text evidence="1">Belongs to the Clp1 family. NOL9/GRC3 subfamily.</text>
</comment>
<keyword evidence="6" id="KW-0418">Kinase</keyword>
<dbReference type="GO" id="GO:0005634">
    <property type="term" value="C:nucleus"/>
    <property type="evidence" value="ECO:0007669"/>
    <property type="project" value="TreeGrafter"/>
</dbReference>
<feature type="domain" description="Clp1 P-loop" evidence="9">
    <location>
        <begin position="380"/>
        <end position="424"/>
    </location>
</feature>
<dbReference type="EMBL" id="LGAV01000001">
    <property type="protein sequence ID" value="KOS16406.1"/>
    <property type="molecule type" value="Genomic_DNA"/>
</dbReference>
<dbReference type="GO" id="GO:0000448">
    <property type="term" value="P:cleavage in ITS2 between 5.8S rRNA and LSU-rRNA of tricistronic rRNA transcript (SSU-rRNA, 5.8S rRNA, LSU-rRNA)"/>
    <property type="evidence" value="ECO:0007669"/>
    <property type="project" value="TreeGrafter"/>
</dbReference>
<evidence type="ECO:0000256" key="7">
    <source>
        <dbReference type="ARBA" id="ARBA00022840"/>
    </source>
</evidence>
<feature type="compositionally biased region" description="Low complexity" evidence="8">
    <location>
        <begin position="17"/>
        <end position="52"/>
    </location>
</feature>
<evidence type="ECO:0000256" key="1">
    <source>
        <dbReference type="ARBA" id="ARBA00011003"/>
    </source>
</evidence>
<feature type="domain" description="Clp1 P-loop" evidence="9">
    <location>
        <begin position="248"/>
        <end position="354"/>
    </location>
</feature>